<dbReference type="EMBL" id="CAJOBJ010097320">
    <property type="protein sequence ID" value="CAF4570740.1"/>
    <property type="molecule type" value="Genomic_DNA"/>
</dbReference>
<proteinExistence type="predicted"/>
<feature type="non-terminal residue" evidence="2">
    <location>
        <position position="25"/>
    </location>
</feature>
<gene>
    <name evidence="2" type="ORF">GIL414_LOCUS37655</name>
</gene>
<sequence length="25" mass="2809">MDTEIQLNNKETNTLDSNSDPEQTA</sequence>
<feature type="region of interest" description="Disordered" evidence="1">
    <location>
        <begin position="1"/>
        <end position="25"/>
    </location>
</feature>
<accession>A0A8S2YL85</accession>
<evidence type="ECO:0000256" key="1">
    <source>
        <dbReference type="SAM" id="MobiDB-lite"/>
    </source>
</evidence>
<evidence type="ECO:0000313" key="3">
    <source>
        <dbReference type="Proteomes" id="UP000681720"/>
    </source>
</evidence>
<dbReference type="AlphaFoldDB" id="A0A8S2YL85"/>
<comment type="caution">
    <text evidence="2">The sequence shown here is derived from an EMBL/GenBank/DDBJ whole genome shotgun (WGS) entry which is preliminary data.</text>
</comment>
<name>A0A8S2YL85_9BILA</name>
<protein>
    <submittedName>
        <fullName evidence="2">Uncharacterized protein</fullName>
    </submittedName>
</protein>
<dbReference type="Proteomes" id="UP000681720">
    <property type="component" value="Unassembled WGS sequence"/>
</dbReference>
<reference evidence="2" key="1">
    <citation type="submission" date="2021-02" db="EMBL/GenBank/DDBJ databases">
        <authorList>
            <person name="Nowell W R."/>
        </authorList>
    </citation>
    <scope>NUCLEOTIDE SEQUENCE</scope>
</reference>
<organism evidence="2 3">
    <name type="scientific">Rotaria magnacalcarata</name>
    <dbReference type="NCBI Taxonomy" id="392030"/>
    <lineage>
        <taxon>Eukaryota</taxon>
        <taxon>Metazoa</taxon>
        <taxon>Spiralia</taxon>
        <taxon>Gnathifera</taxon>
        <taxon>Rotifera</taxon>
        <taxon>Eurotatoria</taxon>
        <taxon>Bdelloidea</taxon>
        <taxon>Philodinida</taxon>
        <taxon>Philodinidae</taxon>
        <taxon>Rotaria</taxon>
    </lineage>
</organism>
<evidence type="ECO:0000313" key="2">
    <source>
        <dbReference type="EMBL" id="CAF4570740.1"/>
    </source>
</evidence>